<feature type="domain" description="Beta-hexosaminidase eukaryotic type N-terminal" evidence="10">
    <location>
        <begin position="52"/>
        <end position="167"/>
    </location>
</feature>
<evidence type="ECO:0000256" key="2">
    <source>
        <dbReference type="ARBA" id="ARBA00006285"/>
    </source>
</evidence>
<proteinExistence type="inferred from homology"/>
<evidence type="ECO:0000256" key="7">
    <source>
        <dbReference type="PIRNR" id="PIRNR001093"/>
    </source>
</evidence>
<dbReference type="AlphaFoldDB" id="A0A9K3KUA0"/>
<dbReference type="GO" id="GO:0016020">
    <property type="term" value="C:membrane"/>
    <property type="evidence" value="ECO:0007669"/>
    <property type="project" value="TreeGrafter"/>
</dbReference>
<accession>A0A9K3KUA0</accession>
<keyword evidence="6 7" id="KW-0326">Glycosidase</keyword>
<evidence type="ECO:0000256" key="4">
    <source>
        <dbReference type="ARBA" id="ARBA00022801"/>
    </source>
</evidence>
<evidence type="ECO:0000259" key="9">
    <source>
        <dbReference type="Pfam" id="PF00728"/>
    </source>
</evidence>
<evidence type="ECO:0000259" key="10">
    <source>
        <dbReference type="Pfam" id="PF14845"/>
    </source>
</evidence>
<name>A0A9K3KUA0_9STRA</name>
<dbReference type="EMBL" id="JAGRRH010000019">
    <property type="protein sequence ID" value="KAG7349449.1"/>
    <property type="molecule type" value="Genomic_DNA"/>
</dbReference>
<evidence type="ECO:0000256" key="3">
    <source>
        <dbReference type="ARBA" id="ARBA00022729"/>
    </source>
</evidence>
<dbReference type="Pfam" id="PF00728">
    <property type="entry name" value="Glyco_hydro_20"/>
    <property type="match status" value="1"/>
</dbReference>
<reference evidence="11" key="2">
    <citation type="submission" date="2021-04" db="EMBL/GenBank/DDBJ databases">
        <authorList>
            <person name="Podell S."/>
        </authorList>
    </citation>
    <scope>NUCLEOTIDE SEQUENCE</scope>
    <source>
        <strain evidence="11">Hildebrandi</strain>
    </source>
</reference>
<dbReference type="InterPro" id="IPR029019">
    <property type="entry name" value="HEX_eukaryotic_N"/>
</dbReference>
<dbReference type="GO" id="GO:0006689">
    <property type="term" value="P:ganglioside catabolic process"/>
    <property type="evidence" value="ECO:0007669"/>
    <property type="project" value="TreeGrafter"/>
</dbReference>
<dbReference type="FunFam" id="3.20.20.80:FF:000063">
    <property type="entry name" value="Beta-hexosaminidase"/>
    <property type="match status" value="1"/>
</dbReference>
<organism evidence="11 12">
    <name type="scientific">Nitzschia inconspicua</name>
    <dbReference type="NCBI Taxonomy" id="303405"/>
    <lineage>
        <taxon>Eukaryota</taxon>
        <taxon>Sar</taxon>
        <taxon>Stramenopiles</taxon>
        <taxon>Ochrophyta</taxon>
        <taxon>Bacillariophyta</taxon>
        <taxon>Bacillariophyceae</taxon>
        <taxon>Bacillariophycidae</taxon>
        <taxon>Bacillariales</taxon>
        <taxon>Bacillariaceae</taxon>
        <taxon>Nitzschia</taxon>
    </lineage>
</organism>
<evidence type="ECO:0000313" key="12">
    <source>
        <dbReference type="Proteomes" id="UP000693970"/>
    </source>
</evidence>
<dbReference type="Proteomes" id="UP000693970">
    <property type="component" value="Unassembled WGS sequence"/>
</dbReference>
<dbReference type="InterPro" id="IPR015883">
    <property type="entry name" value="Glyco_hydro_20_cat"/>
</dbReference>
<comment type="caution">
    <text evidence="11">The sequence shown here is derived from an EMBL/GenBank/DDBJ whole genome shotgun (WGS) entry which is preliminary data.</text>
</comment>
<dbReference type="PANTHER" id="PTHR22600">
    <property type="entry name" value="BETA-HEXOSAMINIDASE"/>
    <property type="match status" value="1"/>
</dbReference>
<sequence>MMMSRLNTLFPHITLKNGTFDHRVFPAAQLEIYNSQEHQSSRVVGVLVDPQKISIQTAIHASSSSSSSSSLHDTSSIDTVLKPAIDRFLQSLAMYPDFAEDYPVNPSNSTLKTFVGIGITVKSQDIRLYHGVPEDYELTVLADDSVIQIQSTTVFGALRGLETLGQLLEFGWLSSQSSHSKSWWYFSPHTADTMRATYCIYDIPLYISDAPSYPYRGLMIDTARHYLPLDLILDNLDAMAMNKLNVLHWHLSDSQSFPFALPSYPELAERGAYHPKRIYTSKDVRTVIQQAYLRGIRVIPEIDMPGHTAAIAKSHPEVMAHCPTAQEPINPTVDATYHFVLNVYQDLKDIFPDDFVHVGGDEVWMSEQCWLNDTRIVSWMKEHGMSNETVQLYEYFETRLLKIIANLDKTPIVWQEVFNLNLSITPNTIVDVWKGFDKYTIQNATNHGYQVILSGCWYLDHLVNAWEDYYECNPRNFTGNKDLMIGGHASMWGEHVDASNFISRVWPRASAVAERLWTGDVENGPVKSIANRIEKFRCRMVQKGFVAGPTRPGCCPKEVLYSRGIR</sequence>
<feature type="domain" description="Glycoside hydrolase family 20 catalytic" evidence="9">
    <location>
        <begin position="213"/>
        <end position="519"/>
    </location>
</feature>
<protein>
    <recommendedName>
        <fullName evidence="7">Beta-hexosaminidase</fullName>
        <ecNumber evidence="7">3.2.1.52</ecNumber>
    </recommendedName>
</protein>
<dbReference type="Pfam" id="PF14845">
    <property type="entry name" value="Glycohydro_20b2"/>
    <property type="match status" value="1"/>
</dbReference>
<dbReference type="GO" id="GO:0005975">
    <property type="term" value="P:carbohydrate metabolic process"/>
    <property type="evidence" value="ECO:0007669"/>
    <property type="project" value="InterPro"/>
</dbReference>
<comment type="similarity">
    <text evidence="2 7">Belongs to the glycosyl hydrolase 20 family.</text>
</comment>
<gene>
    <name evidence="11" type="ORF">IV203_012046</name>
</gene>
<dbReference type="CDD" id="cd06562">
    <property type="entry name" value="GH20_HexA_HexB-like"/>
    <property type="match status" value="1"/>
</dbReference>
<keyword evidence="4 7" id="KW-0378">Hydrolase</keyword>
<keyword evidence="3" id="KW-0732">Signal</keyword>
<evidence type="ECO:0000256" key="8">
    <source>
        <dbReference type="PIRSR" id="PIRSR625705-1"/>
    </source>
</evidence>
<keyword evidence="5" id="KW-0325">Glycoprotein</keyword>
<dbReference type="InterPro" id="IPR025705">
    <property type="entry name" value="Beta_hexosaminidase_sua/sub"/>
</dbReference>
<dbReference type="GO" id="GO:0030203">
    <property type="term" value="P:glycosaminoglycan metabolic process"/>
    <property type="evidence" value="ECO:0007669"/>
    <property type="project" value="TreeGrafter"/>
</dbReference>
<keyword evidence="12" id="KW-1185">Reference proteome</keyword>
<evidence type="ECO:0000313" key="11">
    <source>
        <dbReference type="EMBL" id="KAG7349449.1"/>
    </source>
</evidence>
<dbReference type="PANTHER" id="PTHR22600:SF21">
    <property type="entry name" value="BETA-HEXOSAMINIDASE A"/>
    <property type="match status" value="1"/>
</dbReference>
<dbReference type="OrthoDB" id="428480at2759"/>
<evidence type="ECO:0000256" key="5">
    <source>
        <dbReference type="ARBA" id="ARBA00023180"/>
    </source>
</evidence>
<dbReference type="EC" id="3.2.1.52" evidence="7"/>
<dbReference type="GO" id="GO:0004563">
    <property type="term" value="F:beta-N-acetylhexosaminidase activity"/>
    <property type="evidence" value="ECO:0007669"/>
    <property type="project" value="UniProtKB-EC"/>
</dbReference>
<dbReference type="GO" id="GO:0005764">
    <property type="term" value="C:lysosome"/>
    <property type="evidence" value="ECO:0007669"/>
    <property type="project" value="TreeGrafter"/>
</dbReference>
<reference evidence="11" key="1">
    <citation type="journal article" date="2021" name="Sci. Rep.">
        <title>Diploid genomic architecture of Nitzschia inconspicua, an elite biomass production diatom.</title>
        <authorList>
            <person name="Oliver A."/>
            <person name="Podell S."/>
            <person name="Pinowska A."/>
            <person name="Traller J.C."/>
            <person name="Smith S.R."/>
            <person name="McClure R."/>
            <person name="Beliaev A."/>
            <person name="Bohutskyi P."/>
            <person name="Hill E.A."/>
            <person name="Rabines A."/>
            <person name="Zheng H."/>
            <person name="Allen L.Z."/>
            <person name="Kuo A."/>
            <person name="Grigoriev I.V."/>
            <person name="Allen A.E."/>
            <person name="Hazlebeck D."/>
            <person name="Allen E.E."/>
        </authorList>
    </citation>
    <scope>NUCLEOTIDE SEQUENCE</scope>
    <source>
        <strain evidence="11">Hildebrandi</strain>
    </source>
</reference>
<comment type="catalytic activity">
    <reaction evidence="1 7">
        <text>Hydrolysis of terminal non-reducing N-acetyl-D-hexosamine residues in N-acetyl-beta-D-hexosaminides.</text>
        <dbReference type="EC" id="3.2.1.52"/>
    </reaction>
</comment>
<evidence type="ECO:0000256" key="1">
    <source>
        <dbReference type="ARBA" id="ARBA00001231"/>
    </source>
</evidence>
<evidence type="ECO:0000256" key="6">
    <source>
        <dbReference type="ARBA" id="ARBA00023295"/>
    </source>
</evidence>
<dbReference type="PIRSF" id="PIRSF001093">
    <property type="entry name" value="B-hxosamndse_ab_euk"/>
    <property type="match status" value="1"/>
</dbReference>
<feature type="active site" description="Proton donor" evidence="8">
    <location>
        <position position="362"/>
    </location>
</feature>